<organism evidence="1 2">
    <name type="scientific">Rhodanobacter denitrificans</name>
    <dbReference type="NCBI Taxonomy" id="666685"/>
    <lineage>
        <taxon>Bacteria</taxon>
        <taxon>Pseudomonadati</taxon>
        <taxon>Pseudomonadota</taxon>
        <taxon>Gammaproteobacteria</taxon>
        <taxon>Lysobacterales</taxon>
        <taxon>Rhodanobacteraceae</taxon>
        <taxon>Rhodanobacter</taxon>
    </lineage>
</organism>
<keyword evidence="1" id="KW-0489">Methyltransferase</keyword>
<reference evidence="1 2" key="1">
    <citation type="submission" date="2017-08" db="EMBL/GenBank/DDBJ databases">
        <title>Infants hospitalized years apart are colonized by the same room-sourced microbial strains.</title>
        <authorList>
            <person name="Brooks B."/>
            <person name="Olm M.R."/>
            <person name="Firek B.A."/>
            <person name="Baker R."/>
            <person name="Thomas B.C."/>
            <person name="Morowitz M.J."/>
            <person name="Banfield J.F."/>
        </authorList>
    </citation>
    <scope>NUCLEOTIDE SEQUENCE [LARGE SCALE GENOMIC DNA]</scope>
    <source>
        <strain evidence="1">S2_005_003_R2_42</strain>
    </source>
</reference>
<gene>
    <name evidence="1" type="ORF">DI564_14695</name>
</gene>
<dbReference type="EMBL" id="QFPO01000016">
    <property type="protein sequence ID" value="PZQ11529.1"/>
    <property type="molecule type" value="Genomic_DNA"/>
</dbReference>
<dbReference type="AlphaFoldDB" id="A0A2W5K6F2"/>
<proteinExistence type="predicted"/>
<dbReference type="CDD" id="cd02440">
    <property type="entry name" value="AdoMet_MTases"/>
    <property type="match status" value="1"/>
</dbReference>
<evidence type="ECO:0000313" key="2">
    <source>
        <dbReference type="Proteomes" id="UP000249046"/>
    </source>
</evidence>
<keyword evidence="1" id="KW-0808">Transferase</keyword>
<protein>
    <submittedName>
        <fullName evidence="1">Methyltransferase</fullName>
    </submittedName>
</protein>
<dbReference type="PANTHER" id="PTHR43464:SF83">
    <property type="entry name" value="MALONYL-[ACYL-CARRIER PROTEIN] O-METHYLTRANSFERASE"/>
    <property type="match status" value="1"/>
</dbReference>
<dbReference type="GO" id="GO:0008168">
    <property type="term" value="F:methyltransferase activity"/>
    <property type="evidence" value="ECO:0007669"/>
    <property type="project" value="UniProtKB-KW"/>
</dbReference>
<dbReference type="InterPro" id="IPR029063">
    <property type="entry name" value="SAM-dependent_MTases_sf"/>
</dbReference>
<dbReference type="Proteomes" id="UP000249046">
    <property type="component" value="Unassembled WGS sequence"/>
</dbReference>
<comment type="caution">
    <text evidence="1">The sequence shown here is derived from an EMBL/GenBank/DDBJ whole genome shotgun (WGS) entry which is preliminary data.</text>
</comment>
<dbReference type="Pfam" id="PF13489">
    <property type="entry name" value="Methyltransf_23"/>
    <property type="match status" value="1"/>
</dbReference>
<accession>A0A2W5K6F2</accession>
<dbReference type="Gene3D" id="3.40.50.150">
    <property type="entry name" value="Vaccinia Virus protein VP39"/>
    <property type="match status" value="1"/>
</dbReference>
<sequence>MNRKRYDQAYFDRWYRDPARRVRAPASVARTVAMVVATAEYYLGHPLRNVLDVGCGEGAWRAPLRRLRPDLDYLGLDPSEYAIARYGRARNLRLARFGQLEQLRFERRFDLIVCSDVLHYVPSAELRRGLSGFADLLEGLAFVEVFTAADDLEGDTEGFIARRPDWYRRAFAEAGLMACGSHCYLGPRLMRTVAALELAAPLPRR</sequence>
<evidence type="ECO:0000313" key="1">
    <source>
        <dbReference type="EMBL" id="PZQ11529.1"/>
    </source>
</evidence>
<dbReference type="PANTHER" id="PTHR43464">
    <property type="entry name" value="METHYLTRANSFERASE"/>
    <property type="match status" value="1"/>
</dbReference>
<dbReference type="GO" id="GO:0032259">
    <property type="term" value="P:methylation"/>
    <property type="evidence" value="ECO:0007669"/>
    <property type="project" value="UniProtKB-KW"/>
</dbReference>
<name>A0A2W5K6F2_9GAMM</name>
<dbReference type="SUPFAM" id="SSF53335">
    <property type="entry name" value="S-adenosyl-L-methionine-dependent methyltransferases"/>
    <property type="match status" value="1"/>
</dbReference>